<proteinExistence type="predicted"/>
<gene>
    <name evidence="1" type="ORF">BT63DRAFT_281815</name>
</gene>
<accession>A0A6A6UB05</accession>
<organism evidence="1 2">
    <name type="scientific">Microthyrium microscopicum</name>
    <dbReference type="NCBI Taxonomy" id="703497"/>
    <lineage>
        <taxon>Eukaryota</taxon>
        <taxon>Fungi</taxon>
        <taxon>Dikarya</taxon>
        <taxon>Ascomycota</taxon>
        <taxon>Pezizomycotina</taxon>
        <taxon>Dothideomycetes</taxon>
        <taxon>Dothideomycetes incertae sedis</taxon>
        <taxon>Microthyriales</taxon>
        <taxon>Microthyriaceae</taxon>
        <taxon>Microthyrium</taxon>
    </lineage>
</organism>
<name>A0A6A6UB05_9PEZI</name>
<protein>
    <submittedName>
        <fullName evidence="1">Uncharacterized protein</fullName>
    </submittedName>
</protein>
<dbReference type="AlphaFoldDB" id="A0A6A6UB05"/>
<reference evidence="1" key="1">
    <citation type="journal article" date="2020" name="Stud. Mycol.">
        <title>101 Dothideomycetes genomes: a test case for predicting lifestyles and emergence of pathogens.</title>
        <authorList>
            <person name="Haridas S."/>
            <person name="Albert R."/>
            <person name="Binder M."/>
            <person name="Bloem J."/>
            <person name="Labutti K."/>
            <person name="Salamov A."/>
            <person name="Andreopoulos B."/>
            <person name="Baker S."/>
            <person name="Barry K."/>
            <person name="Bills G."/>
            <person name="Bluhm B."/>
            <person name="Cannon C."/>
            <person name="Castanera R."/>
            <person name="Culley D."/>
            <person name="Daum C."/>
            <person name="Ezra D."/>
            <person name="Gonzalez J."/>
            <person name="Henrissat B."/>
            <person name="Kuo A."/>
            <person name="Liang C."/>
            <person name="Lipzen A."/>
            <person name="Lutzoni F."/>
            <person name="Magnuson J."/>
            <person name="Mondo S."/>
            <person name="Nolan M."/>
            <person name="Ohm R."/>
            <person name="Pangilinan J."/>
            <person name="Park H.-J."/>
            <person name="Ramirez L."/>
            <person name="Alfaro M."/>
            <person name="Sun H."/>
            <person name="Tritt A."/>
            <person name="Yoshinaga Y."/>
            <person name="Zwiers L.-H."/>
            <person name="Turgeon B."/>
            <person name="Goodwin S."/>
            <person name="Spatafora J."/>
            <person name="Crous P."/>
            <person name="Grigoriev I."/>
        </authorList>
    </citation>
    <scope>NUCLEOTIDE SEQUENCE</scope>
    <source>
        <strain evidence="1">CBS 115976</strain>
    </source>
</reference>
<evidence type="ECO:0000313" key="1">
    <source>
        <dbReference type="EMBL" id="KAF2668627.1"/>
    </source>
</evidence>
<sequence length="172" mass="18969">MSNLSTYLLNIPFNVVHVKIVKGKERQDWFPVSSGRAVVLALLAQPTTRSFPRDLHQFQCSTARFLTLRPPSLPPKHQNSNNLLSPLASITTTNSTLFPYFFLLYTLSYFLSPFGPSYASSPYLPDFQSLLLSRSSAFVSPTSSTRGTSRDCAGNALTILLPPLQLLLSSIG</sequence>
<dbReference type="Proteomes" id="UP000799302">
    <property type="component" value="Unassembled WGS sequence"/>
</dbReference>
<dbReference type="EMBL" id="MU004236">
    <property type="protein sequence ID" value="KAF2668627.1"/>
    <property type="molecule type" value="Genomic_DNA"/>
</dbReference>
<keyword evidence="2" id="KW-1185">Reference proteome</keyword>
<evidence type="ECO:0000313" key="2">
    <source>
        <dbReference type="Proteomes" id="UP000799302"/>
    </source>
</evidence>